<dbReference type="Pfam" id="PF05920">
    <property type="entry name" value="Homeobox_KN"/>
    <property type="match status" value="1"/>
</dbReference>
<dbReference type="GO" id="GO:0000981">
    <property type="term" value="F:DNA-binding transcription factor activity, RNA polymerase II-specific"/>
    <property type="evidence" value="ECO:0007669"/>
    <property type="project" value="InterPro"/>
</dbReference>
<dbReference type="GO" id="GO:0005634">
    <property type="term" value="C:nucleus"/>
    <property type="evidence" value="ECO:0007669"/>
    <property type="project" value="UniProtKB-SubCell"/>
</dbReference>
<evidence type="ECO:0000313" key="11">
    <source>
        <dbReference type="Proteomes" id="UP001497516"/>
    </source>
</evidence>
<protein>
    <recommendedName>
        <fullName evidence="12">Homeobox protein knotted-1-like 1</fullName>
    </recommendedName>
</protein>
<evidence type="ECO:0000256" key="5">
    <source>
        <dbReference type="PROSITE-ProRule" id="PRU00108"/>
    </source>
</evidence>
<dbReference type="InterPro" id="IPR001356">
    <property type="entry name" value="HD"/>
</dbReference>
<feature type="domain" description="ELK" evidence="9">
    <location>
        <begin position="218"/>
        <end position="238"/>
    </location>
</feature>
<dbReference type="EMBL" id="OZ034821">
    <property type="protein sequence ID" value="CAL1407680.1"/>
    <property type="molecule type" value="Genomic_DNA"/>
</dbReference>
<evidence type="ECO:0000256" key="2">
    <source>
        <dbReference type="ARBA" id="ARBA00023125"/>
    </source>
</evidence>
<evidence type="ECO:0000313" key="10">
    <source>
        <dbReference type="EMBL" id="CAL1407680.1"/>
    </source>
</evidence>
<reference evidence="10 11" key="1">
    <citation type="submission" date="2024-04" db="EMBL/GenBank/DDBJ databases">
        <authorList>
            <person name="Fracassetti M."/>
        </authorList>
    </citation>
    <scope>NUCLEOTIDE SEQUENCE [LARGE SCALE GENOMIC DNA]</scope>
</reference>
<name>A0AAV2GDB2_9ROSI</name>
<dbReference type="SUPFAM" id="SSF46689">
    <property type="entry name" value="Homeodomain-like"/>
    <property type="match status" value="1"/>
</dbReference>
<comment type="similarity">
    <text evidence="6">Belongs to the TALE/KNOX homeobox family.</text>
</comment>
<evidence type="ECO:0000256" key="3">
    <source>
        <dbReference type="ARBA" id="ARBA00023155"/>
    </source>
</evidence>
<dbReference type="Pfam" id="PF03791">
    <property type="entry name" value="KNOX2"/>
    <property type="match status" value="1"/>
</dbReference>
<feature type="region of interest" description="Disordered" evidence="7">
    <location>
        <begin position="294"/>
        <end position="317"/>
    </location>
</feature>
<dbReference type="Gene3D" id="1.10.10.60">
    <property type="entry name" value="Homeodomain-like"/>
    <property type="match status" value="1"/>
</dbReference>
<dbReference type="InterPro" id="IPR005541">
    <property type="entry name" value="KNOX2"/>
</dbReference>
<evidence type="ECO:0008006" key="12">
    <source>
        <dbReference type="Google" id="ProtNLM"/>
    </source>
</evidence>
<feature type="domain" description="Homeobox" evidence="8">
    <location>
        <begin position="238"/>
        <end position="301"/>
    </location>
</feature>
<evidence type="ECO:0000259" key="8">
    <source>
        <dbReference type="PROSITE" id="PS50071"/>
    </source>
</evidence>
<comment type="subcellular location">
    <subcellularLocation>
        <location evidence="1 5">Nucleus</location>
    </subcellularLocation>
</comment>
<evidence type="ECO:0000256" key="1">
    <source>
        <dbReference type="ARBA" id="ARBA00004123"/>
    </source>
</evidence>
<dbReference type="SMART" id="SM00389">
    <property type="entry name" value="HOX"/>
    <property type="match status" value="1"/>
</dbReference>
<keyword evidence="2 5" id="KW-0238">DNA-binding</keyword>
<feature type="DNA-binding region" description="Homeobox; TALE-type" evidence="5">
    <location>
        <begin position="239"/>
        <end position="302"/>
    </location>
</feature>
<feature type="compositionally biased region" description="Basic and acidic residues" evidence="7">
    <location>
        <begin position="183"/>
        <end position="199"/>
    </location>
</feature>
<evidence type="ECO:0000256" key="6">
    <source>
        <dbReference type="PROSITE-ProRule" id="PRU00559"/>
    </source>
</evidence>
<keyword evidence="11" id="KW-1185">Reference proteome</keyword>
<dbReference type="SMART" id="SM01255">
    <property type="entry name" value="KNOX1"/>
    <property type="match status" value="1"/>
</dbReference>
<gene>
    <name evidence="10" type="ORF">LTRI10_LOCUS47333</name>
</gene>
<feature type="region of interest" description="Disordered" evidence="7">
    <location>
        <begin position="175"/>
        <end position="216"/>
    </location>
</feature>
<dbReference type="PROSITE" id="PS00027">
    <property type="entry name" value="HOMEOBOX_1"/>
    <property type="match status" value="1"/>
</dbReference>
<sequence>MIDLYTNHGDDAGDQAAAEGLLILPEAEVHDLVEEEDDRNMIKRQISSHPLYPSLVSAHIDCQKVGAPPEVVSLLEEIMDMRSSSSSTAAHNSSSCSNNVDHHIMMINDQTIGGAPDRDPELDRFMESYCELLHSYKEELSKPFQEAASFLTTMESQLTNLCKLTSKALAAAVSSSSSQPAANDHDQDQDQGQEEHAESSHNYYEEQQPLGGSSSRRELKEMLQRKYSGYLSNLRKEFMKKRKPGKLPKDATAALLEWWTHHRRWPYPTEEEKEKLSETTGLDQKQINNWFINQRKRHWRPSQDSSSRVALVQQHPR</sequence>
<dbReference type="Pfam" id="PF03789">
    <property type="entry name" value="ELK"/>
    <property type="match status" value="1"/>
</dbReference>
<proteinExistence type="inferred from homology"/>
<dbReference type="Pfam" id="PF03790">
    <property type="entry name" value="KNOX1"/>
    <property type="match status" value="1"/>
</dbReference>
<dbReference type="SMART" id="SM01256">
    <property type="entry name" value="KNOX2"/>
    <property type="match status" value="1"/>
</dbReference>
<evidence type="ECO:0000259" key="9">
    <source>
        <dbReference type="PROSITE" id="PS51213"/>
    </source>
</evidence>
<dbReference type="PROSITE" id="PS51213">
    <property type="entry name" value="ELK"/>
    <property type="match status" value="1"/>
</dbReference>
<keyword evidence="4 5" id="KW-0539">Nucleus</keyword>
<dbReference type="PANTHER" id="PTHR11850">
    <property type="entry name" value="HOMEOBOX PROTEIN TRANSCRIPTION FACTORS"/>
    <property type="match status" value="1"/>
</dbReference>
<accession>A0AAV2GDB2</accession>
<evidence type="ECO:0000256" key="7">
    <source>
        <dbReference type="SAM" id="MobiDB-lite"/>
    </source>
</evidence>
<organism evidence="10 11">
    <name type="scientific">Linum trigynum</name>
    <dbReference type="NCBI Taxonomy" id="586398"/>
    <lineage>
        <taxon>Eukaryota</taxon>
        <taxon>Viridiplantae</taxon>
        <taxon>Streptophyta</taxon>
        <taxon>Embryophyta</taxon>
        <taxon>Tracheophyta</taxon>
        <taxon>Spermatophyta</taxon>
        <taxon>Magnoliopsida</taxon>
        <taxon>eudicotyledons</taxon>
        <taxon>Gunneridae</taxon>
        <taxon>Pentapetalae</taxon>
        <taxon>rosids</taxon>
        <taxon>fabids</taxon>
        <taxon>Malpighiales</taxon>
        <taxon>Linaceae</taxon>
        <taxon>Linum</taxon>
    </lineage>
</organism>
<keyword evidence="3 5" id="KW-0371">Homeobox</keyword>
<dbReference type="InterPro" id="IPR005539">
    <property type="entry name" value="ELK_dom"/>
</dbReference>
<dbReference type="GO" id="GO:0003677">
    <property type="term" value="F:DNA binding"/>
    <property type="evidence" value="ECO:0007669"/>
    <property type="project" value="UniProtKB-UniRule"/>
</dbReference>
<dbReference type="CDD" id="cd00086">
    <property type="entry name" value="homeodomain"/>
    <property type="match status" value="1"/>
</dbReference>
<dbReference type="SMART" id="SM01188">
    <property type="entry name" value="ELK"/>
    <property type="match status" value="1"/>
</dbReference>
<evidence type="ECO:0000256" key="4">
    <source>
        <dbReference type="ARBA" id="ARBA00023242"/>
    </source>
</evidence>
<dbReference type="PROSITE" id="PS50071">
    <property type="entry name" value="HOMEOBOX_2"/>
    <property type="match status" value="1"/>
</dbReference>
<dbReference type="AlphaFoldDB" id="A0AAV2GDB2"/>
<dbReference type="Proteomes" id="UP001497516">
    <property type="component" value="Chromosome 8"/>
</dbReference>
<dbReference type="InterPro" id="IPR009057">
    <property type="entry name" value="Homeodomain-like_sf"/>
</dbReference>
<dbReference type="InterPro" id="IPR050224">
    <property type="entry name" value="TALE_homeobox"/>
</dbReference>
<dbReference type="InterPro" id="IPR005540">
    <property type="entry name" value="KNOX1"/>
</dbReference>
<dbReference type="InterPro" id="IPR008422">
    <property type="entry name" value="KN_HD"/>
</dbReference>
<dbReference type="InterPro" id="IPR017970">
    <property type="entry name" value="Homeobox_CS"/>
</dbReference>